<accession>A0A0X1KQ32</accession>
<dbReference type="PANTHER" id="PTHR43172">
    <property type="entry name" value="ADENYLOSUCCINATE LYASE"/>
    <property type="match status" value="1"/>
</dbReference>
<evidence type="ECO:0000256" key="6">
    <source>
        <dbReference type="ARBA" id="ARBA00022755"/>
    </source>
</evidence>
<evidence type="ECO:0000256" key="5">
    <source>
        <dbReference type="ARBA" id="ARBA00017058"/>
    </source>
</evidence>
<keyword evidence="7 12" id="KW-0456">Lyase</keyword>
<dbReference type="GO" id="GO:0005829">
    <property type="term" value="C:cytosol"/>
    <property type="evidence" value="ECO:0007669"/>
    <property type="project" value="TreeGrafter"/>
</dbReference>
<evidence type="ECO:0000259" key="13">
    <source>
        <dbReference type="SMART" id="SM00998"/>
    </source>
</evidence>
<dbReference type="PRINTS" id="PR00145">
    <property type="entry name" value="ARGSUCLYASE"/>
</dbReference>
<evidence type="ECO:0000256" key="10">
    <source>
        <dbReference type="ARBA" id="ARBA00049115"/>
    </source>
</evidence>
<dbReference type="Pfam" id="PF10397">
    <property type="entry name" value="ADSL_C"/>
    <property type="match status" value="1"/>
</dbReference>
<dbReference type="UniPathway" id="UPA00074">
    <property type="reaction ID" value="UER00132"/>
</dbReference>
<evidence type="ECO:0000256" key="1">
    <source>
        <dbReference type="ARBA" id="ARBA00004706"/>
    </source>
</evidence>
<dbReference type="InterPro" id="IPR022761">
    <property type="entry name" value="Fumarate_lyase_N"/>
</dbReference>
<name>A0A0X1KQ32_9THEM</name>
<dbReference type="UniPathway" id="UPA00075">
    <property type="reaction ID" value="UER00336"/>
</dbReference>
<evidence type="ECO:0000256" key="11">
    <source>
        <dbReference type="NCBIfam" id="TIGR00928"/>
    </source>
</evidence>
<comment type="pathway">
    <text evidence="1 12">Purine metabolism; IMP biosynthesis via de novo pathway; 5-amino-1-(5-phospho-D-ribosyl)imidazole-4-carboxamide from 5-amino-1-(5-phospho-D-ribosyl)imidazole-4-carboxylate: step 2/2.</text>
</comment>
<evidence type="ECO:0000256" key="8">
    <source>
        <dbReference type="ARBA" id="ARBA00024477"/>
    </source>
</evidence>
<dbReference type="STRING" id="1123384.AJ81_02815"/>
<dbReference type="FunFam" id="1.20.200.10:FF:000008">
    <property type="entry name" value="Adenylosuccinate lyase"/>
    <property type="match status" value="1"/>
</dbReference>
<organism evidence="14 15">
    <name type="scientific">Pseudothermotoga hypogea DSM 11164 = NBRC 106472</name>
    <dbReference type="NCBI Taxonomy" id="1123384"/>
    <lineage>
        <taxon>Bacteria</taxon>
        <taxon>Thermotogati</taxon>
        <taxon>Thermotogota</taxon>
        <taxon>Thermotogae</taxon>
        <taxon>Thermotogales</taxon>
        <taxon>Thermotogaceae</taxon>
        <taxon>Pseudothermotoga</taxon>
    </lineage>
</organism>
<dbReference type="Pfam" id="PF00206">
    <property type="entry name" value="Lyase_1"/>
    <property type="match status" value="1"/>
</dbReference>
<proteinExistence type="inferred from homology"/>
<dbReference type="Gene3D" id="1.10.275.10">
    <property type="entry name" value="Fumarase/aspartase (N-terminal domain)"/>
    <property type="match status" value="1"/>
</dbReference>
<evidence type="ECO:0000256" key="2">
    <source>
        <dbReference type="ARBA" id="ARBA00004734"/>
    </source>
</evidence>
<dbReference type="KEGG" id="phy:AJ81_02815"/>
<dbReference type="SMART" id="SM00998">
    <property type="entry name" value="ADSL_C"/>
    <property type="match status" value="1"/>
</dbReference>
<reference evidence="14 15" key="1">
    <citation type="submission" date="2014-01" db="EMBL/GenBank/DDBJ databases">
        <title>Genome sequencing of Thermotog hypogea.</title>
        <authorList>
            <person name="Zhang X."/>
            <person name="Alvare G."/>
            <person name="Fristensky B."/>
            <person name="Chen L."/>
            <person name="Suen T."/>
            <person name="Chen Q."/>
            <person name="Ma K."/>
        </authorList>
    </citation>
    <scope>NUCLEOTIDE SEQUENCE [LARGE SCALE GENOMIC DNA]</scope>
    <source>
        <strain evidence="14 15">DSM 11164</strain>
    </source>
</reference>
<evidence type="ECO:0000256" key="4">
    <source>
        <dbReference type="ARBA" id="ARBA00012339"/>
    </source>
</evidence>
<keyword evidence="15" id="KW-1185">Reference proteome</keyword>
<dbReference type="GO" id="GO:0070626">
    <property type="term" value="F:(S)-2-(5-amino-1-(5-phospho-D-ribosyl)imidazole-4-carboxamido) succinate lyase (fumarate-forming) activity"/>
    <property type="evidence" value="ECO:0007669"/>
    <property type="project" value="TreeGrafter"/>
</dbReference>
<dbReference type="NCBIfam" id="TIGR00928">
    <property type="entry name" value="purB"/>
    <property type="match status" value="1"/>
</dbReference>
<evidence type="ECO:0000313" key="14">
    <source>
        <dbReference type="EMBL" id="AJC73314.1"/>
    </source>
</evidence>
<dbReference type="RefSeq" id="WP_031503876.1">
    <property type="nucleotide sequence ID" value="NC_022795.1"/>
</dbReference>
<dbReference type="PANTHER" id="PTHR43172:SF1">
    <property type="entry name" value="ADENYLOSUCCINATE LYASE"/>
    <property type="match status" value="1"/>
</dbReference>
<dbReference type="PATRIC" id="fig|1123384.7.peg.555"/>
<dbReference type="PROSITE" id="PS00163">
    <property type="entry name" value="FUMARATE_LYASES"/>
    <property type="match status" value="1"/>
</dbReference>
<dbReference type="FunFam" id="1.10.40.30:FF:000007">
    <property type="entry name" value="Adenylosuccinate lyase"/>
    <property type="match status" value="1"/>
</dbReference>
<dbReference type="Gene3D" id="1.10.40.30">
    <property type="entry name" value="Fumarase/aspartase (C-terminal domain)"/>
    <property type="match status" value="1"/>
</dbReference>
<comment type="similarity">
    <text evidence="3 12">Belongs to the lyase 1 family. Adenylosuccinate lyase subfamily.</text>
</comment>
<dbReference type="SUPFAM" id="SSF48557">
    <property type="entry name" value="L-aspartase-like"/>
    <property type="match status" value="1"/>
</dbReference>
<dbReference type="GO" id="GO:0004018">
    <property type="term" value="F:N6-(1,2-dicarboxyethyl)AMP AMP-lyase (fumarate-forming) activity"/>
    <property type="evidence" value="ECO:0007669"/>
    <property type="project" value="UniProtKB-UniRule"/>
</dbReference>
<feature type="domain" description="Adenylosuccinate lyase C-terminal" evidence="13">
    <location>
        <begin position="349"/>
        <end position="426"/>
    </location>
</feature>
<dbReference type="InterPro" id="IPR020557">
    <property type="entry name" value="Fumarate_lyase_CS"/>
</dbReference>
<dbReference type="Gene3D" id="1.20.200.10">
    <property type="entry name" value="Fumarase/aspartase (Central domain)"/>
    <property type="match status" value="1"/>
</dbReference>
<sequence length="428" mass="49003">MVERYALSPMKELWSVQASLRRWLSVELAVMEAYEQLGLIPLGVSEKARKNAMIDLSLFESYERETDHEVIAFIKMATKNMQDEARYFHYGLTSSDVIDTALSLALVESSDILLEALSKLLKSLWVLANRHRYTVTIGRTHGVHAEPTSFGLKVLNWYAEMKRNQERLRIAREQVRVGKISGAVGNYANVPPEVEELALTKLGLKPTPISSQVVGRDHHAFFVMVLALTASGVERIATEVRHLQRTEVLEAQEPFKEGQKGSSAMPHKQNPILCERLCGLARIMRSFVSTSLENNNLWHERDISHSSAERYIFPDATQTLHYMLVKTNHLIENLTVYEDRMLKNLNLTRGLVYSEKVMLKLVEKGMSRSEAYDLVQSLALRCWKTQEDFKTLVAQNVPFLNEEELESIFDPTQFLKQVDRIFSRFEGE</sequence>
<evidence type="ECO:0000256" key="9">
    <source>
        <dbReference type="ARBA" id="ARBA00030717"/>
    </source>
</evidence>
<dbReference type="InterPro" id="IPR019468">
    <property type="entry name" value="AdenyloSucc_lyase_C"/>
</dbReference>
<evidence type="ECO:0000256" key="7">
    <source>
        <dbReference type="ARBA" id="ARBA00023239"/>
    </source>
</evidence>
<comment type="pathway">
    <text evidence="2 12">Purine metabolism; AMP biosynthesis via de novo pathway; AMP from IMP: step 2/2.</text>
</comment>
<dbReference type="AlphaFoldDB" id="A0A0X1KQ32"/>
<dbReference type="GO" id="GO:0006189">
    <property type="term" value="P:'de novo' IMP biosynthetic process"/>
    <property type="evidence" value="ECO:0007669"/>
    <property type="project" value="UniProtKB-UniPathway"/>
</dbReference>
<dbReference type="OrthoDB" id="9768878at2"/>
<dbReference type="CDD" id="cd01360">
    <property type="entry name" value="Adenylsuccinate_lyase_1"/>
    <property type="match status" value="1"/>
</dbReference>
<protein>
    <recommendedName>
        <fullName evidence="5 11">Adenylosuccinate lyase</fullName>
        <shortName evidence="12">ASL</shortName>
        <ecNumber evidence="4 11">4.3.2.2</ecNumber>
    </recommendedName>
    <alternativeName>
        <fullName evidence="9 12">Adenylosuccinase</fullName>
    </alternativeName>
</protein>
<evidence type="ECO:0000313" key="15">
    <source>
        <dbReference type="Proteomes" id="UP000077469"/>
    </source>
</evidence>
<gene>
    <name evidence="14" type="ORF">AJ81_02815</name>
</gene>
<dbReference type="InterPro" id="IPR008948">
    <property type="entry name" value="L-Aspartase-like"/>
</dbReference>
<evidence type="ECO:0000256" key="12">
    <source>
        <dbReference type="RuleBase" id="RU361172"/>
    </source>
</evidence>
<comment type="catalytic activity">
    <reaction evidence="10">
        <text>N(6)-(1,2-dicarboxyethyl)-AMP = fumarate + AMP</text>
        <dbReference type="Rhea" id="RHEA:16853"/>
        <dbReference type="ChEBI" id="CHEBI:29806"/>
        <dbReference type="ChEBI" id="CHEBI:57567"/>
        <dbReference type="ChEBI" id="CHEBI:456215"/>
        <dbReference type="EC" id="4.3.2.2"/>
    </reaction>
    <physiologicalReaction direction="left-to-right" evidence="10">
        <dbReference type="Rhea" id="RHEA:16854"/>
    </physiologicalReaction>
</comment>
<evidence type="ECO:0000256" key="3">
    <source>
        <dbReference type="ARBA" id="ARBA00008273"/>
    </source>
</evidence>
<dbReference type="GO" id="GO:0044208">
    <property type="term" value="P:'de novo' AMP biosynthetic process"/>
    <property type="evidence" value="ECO:0007669"/>
    <property type="project" value="UniProtKB-UniPathway"/>
</dbReference>
<comment type="catalytic activity">
    <reaction evidence="8">
        <text>(2S)-2-[5-amino-1-(5-phospho-beta-D-ribosyl)imidazole-4-carboxamido]succinate = 5-amino-1-(5-phospho-beta-D-ribosyl)imidazole-4-carboxamide + fumarate</text>
        <dbReference type="Rhea" id="RHEA:23920"/>
        <dbReference type="ChEBI" id="CHEBI:29806"/>
        <dbReference type="ChEBI" id="CHEBI:58443"/>
        <dbReference type="ChEBI" id="CHEBI:58475"/>
        <dbReference type="EC" id="4.3.2.2"/>
    </reaction>
    <physiologicalReaction direction="left-to-right" evidence="8">
        <dbReference type="Rhea" id="RHEA:23921"/>
    </physiologicalReaction>
</comment>
<dbReference type="Proteomes" id="UP000077469">
    <property type="component" value="Chromosome"/>
</dbReference>
<keyword evidence="6 12" id="KW-0658">Purine biosynthesis</keyword>
<dbReference type="EMBL" id="CP007141">
    <property type="protein sequence ID" value="AJC73314.1"/>
    <property type="molecule type" value="Genomic_DNA"/>
</dbReference>
<dbReference type="PaxDb" id="1123384-AJ81_02815"/>
<dbReference type="PRINTS" id="PR00149">
    <property type="entry name" value="FUMRATELYASE"/>
</dbReference>
<dbReference type="InterPro" id="IPR004769">
    <property type="entry name" value="Pur_lyase"/>
</dbReference>
<dbReference type="EC" id="4.3.2.2" evidence="4 11"/>
<dbReference type="InterPro" id="IPR000362">
    <property type="entry name" value="Fumarate_lyase_fam"/>
</dbReference>
<dbReference type="InterPro" id="IPR024083">
    <property type="entry name" value="Fumarase/histidase_N"/>
</dbReference>